<feature type="signal peptide" evidence="1">
    <location>
        <begin position="1"/>
        <end position="27"/>
    </location>
</feature>
<dbReference type="SUPFAM" id="SSF53098">
    <property type="entry name" value="Ribonuclease H-like"/>
    <property type="match status" value="1"/>
</dbReference>
<gene>
    <name evidence="2" type="ORF">CRG98_031537</name>
</gene>
<keyword evidence="1" id="KW-0732">Signal</keyword>
<name>A0A2I0IWH1_PUNGR</name>
<dbReference type="EMBL" id="PGOL01002435">
    <property type="protein sequence ID" value="PKI48093.1"/>
    <property type="molecule type" value="Genomic_DNA"/>
</dbReference>
<protein>
    <recommendedName>
        <fullName evidence="4">3'-5' exonuclease domain-containing protein</fullName>
    </recommendedName>
</protein>
<proteinExistence type="predicted"/>
<evidence type="ECO:0000313" key="2">
    <source>
        <dbReference type="EMBL" id="PKI48093.1"/>
    </source>
</evidence>
<accession>A0A2I0IWH1</accession>
<sequence length="127" mass="14922">MTKNLYFSKFVAGLLVLMCDLRWPGLPHRPAHLRLHGPMILRRFLKDPTYTVVGFWNHSDARRLKECGFKLEMDRRPVDLRLHVETDDGESLCQASFERIVKERLGYSGVALEMEISMSDWENPYLR</sequence>
<evidence type="ECO:0008006" key="4">
    <source>
        <dbReference type="Google" id="ProtNLM"/>
    </source>
</evidence>
<organism evidence="2 3">
    <name type="scientific">Punica granatum</name>
    <name type="common">Pomegranate</name>
    <dbReference type="NCBI Taxonomy" id="22663"/>
    <lineage>
        <taxon>Eukaryota</taxon>
        <taxon>Viridiplantae</taxon>
        <taxon>Streptophyta</taxon>
        <taxon>Embryophyta</taxon>
        <taxon>Tracheophyta</taxon>
        <taxon>Spermatophyta</taxon>
        <taxon>Magnoliopsida</taxon>
        <taxon>eudicotyledons</taxon>
        <taxon>Gunneridae</taxon>
        <taxon>Pentapetalae</taxon>
        <taxon>rosids</taxon>
        <taxon>malvids</taxon>
        <taxon>Myrtales</taxon>
        <taxon>Lythraceae</taxon>
        <taxon>Punica</taxon>
    </lineage>
</organism>
<dbReference type="GO" id="GO:0003676">
    <property type="term" value="F:nucleic acid binding"/>
    <property type="evidence" value="ECO:0007669"/>
    <property type="project" value="InterPro"/>
</dbReference>
<dbReference type="AlphaFoldDB" id="A0A2I0IWH1"/>
<dbReference type="STRING" id="22663.A0A2I0IWH1"/>
<dbReference type="InterPro" id="IPR036397">
    <property type="entry name" value="RNaseH_sf"/>
</dbReference>
<comment type="caution">
    <text evidence="2">The sequence shown here is derived from an EMBL/GenBank/DDBJ whole genome shotgun (WGS) entry which is preliminary data.</text>
</comment>
<dbReference type="Proteomes" id="UP000233551">
    <property type="component" value="Unassembled WGS sequence"/>
</dbReference>
<keyword evidence="3" id="KW-1185">Reference proteome</keyword>
<reference evidence="2 3" key="1">
    <citation type="submission" date="2017-11" db="EMBL/GenBank/DDBJ databases">
        <title>De-novo sequencing of pomegranate (Punica granatum L.) genome.</title>
        <authorList>
            <person name="Akparov Z."/>
            <person name="Amiraslanov A."/>
            <person name="Hajiyeva S."/>
            <person name="Abbasov M."/>
            <person name="Kaur K."/>
            <person name="Hamwieh A."/>
            <person name="Solovyev V."/>
            <person name="Salamov A."/>
            <person name="Braich B."/>
            <person name="Kosarev P."/>
            <person name="Mahmoud A."/>
            <person name="Hajiyev E."/>
            <person name="Babayeva S."/>
            <person name="Izzatullayeva V."/>
            <person name="Mammadov A."/>
            <person name="Mammadov A."/>
            <person name="Sharifova S."/>
            <person name="Ojaghi J."/>
            <person name="Eynullazada K."/>
            <person name="Bayramov B."/>
            <person name="Abdulazimova A."/>
            <person name="Shahmuradov I."/>
        </authorList>
    </citation>
    <scope>NUCLEOTIDE SEQUENCE [LARGE SCALE GENOMIC DNA]</scope>
    <source>
        <strain evidence="3">cv. AG2017</strain>
        <tissue evidence="2">Leaf</tissue>
    </source>
</reference>
<dbReference type="InterPro" id="IPR012337">
    <property type="entry name" value="RNaseH-like_sf"/>
</dbReference>
<feature type="chain" id="PRO_5014157028" description="3'-5' exonuclease domain-containing protein" evidence="1">
    <location>
        <begin position="28"/>
        <end position="127"/>
    </location>
</feature>
<dbReference type="Gene3D" id="3.30.420.10">
    <property type="entry name" value="Ribonuclease H-like superfamily/Ribonuclease H"/>
    <property type="match status" value="1"/>
</dbReference>
<evidence type="ECO:0000313" key="3">
    <source>
        <dbReference type="Proteomes" id="UP000233551"/>
    </source>
</evidence>
<evidence type="ECO:0000256" key="1">
    <source>
        <dbReference type="SAM" id="SignalP"/>
    </source>
</evidence>